<accession>A0A125W297</accession>
<reference evidence="1 2" key="1">
    <citation type="submission" date="2010-07" db="EMBL/GenBank/DDBJ databases">
        <authorList>
            <person name="Sid Ahmed O."/>
        </authorList>
    </citation>
    <scope>NUCLEOTIDE SEQUENCE [LARGE SCALE GENOMIC DNA]</scope>
    <source>
        <strain evidence="1 2">TX4248</strain>
    </source>
</reference>
<dbReference type="Proteomes" id="UP000004846">
    <property type="component" value="Unassembled WGS sequence"/>
</dbReference>
<comment type="caution">
    <text evidence="1">The sequence shown here is derived from an EMBL/GenBank/DDBJ whole genome shotgun (WGS) entry which is preliminary data.</text>
</comment>
<dbReference type="HOGENOM" id="CLU_3269542_0_0_9"/>
<name>A0A125W297_ENTFL</name>
<organism evidence="1 2">
    <name type="scientific">Enterococcus faecalis TX4248</name>
    <dbReference type="NCBI Taxonomy" id="749495"/>
    <lineage>
        <taxon>Bacteria</taxon>
        <taxon>Bacillati</taxon>
        <taxon>Bacillota</taxon>
        <taxon>Bacilli</taxon>
        <taxon>Lactobacillales</taxon>
        <taxon>Enterococcaceae</taxon>
        <taxon>Enterococcus</taxon>
    </lineage>
</organism>
<gene>
    <name evidence="1" type="ORF">HMPREF9498_02946</name>
</gene>
<evidence type="ECO:0000313" key="2">
    <source>
        <dbReference type="Proteomes" id="UP000004846"/>
    </source>
</evidence>
<evidence type="ECO:0000313" key="1">
    <source>
        <dbReference type="EMBL" id="EFM81414.1"/>
    </source>
</evidence>
<sequence>MGEWIIVSLEEPLETEYILTLIDRQPTQANHIFGRMIQGIE</sequence>
<dbReference type="EMBL" id="AEBR01000106">
    <property type="protein sequence ID" value="EFM81414.1"/>
    <property type="molecule type" value="Genomic_DNA"/>
</dbReference>
<protein>
    <submittedName>
        <fullName evidence="1">Uncharacterized protein</fullName>
    </submittedName>
</protein>
<dbReference type="AlphaFoldDB" id="A0A125W297"/>
<proteinExistence type="predicted"/>